<dbReference type="Proteomes" id="UP000324222">
    <property type="component" value="Unassembled WGS sequence"/>
</dbReference>
<dbReference type="EMBL" id="VSRR010000334">
    <property type="protein sequence ID" value="MPC14194.1"/>
    <property type="molecule type" value="Genomic_DNA"/>
</dbReference>
<gene>
    <name evidence="1" type="ORF">E2C01_006953</name>
</gene>
<name>A0A5B7CZI7_PORTR</name>
<accession>A0A5B7CZI7</accession>
<evidence type="ECO:0000313" key="2">
    <source>
        <dbReference type="Proteomes" id="UP000324222"/>
    </source>
</evidence>
<evidence type="ECO:0000313" key="1">
    <source>
        <dbReference type="EMBL" id="MPC14194.1"/>
    </source>
</evidence>
<sequence>MAEHQQVRRRRQRIFCERKNVLDIYNDAEVIKKYRLDRAGIVSVTSLVSTLDDSGLVPPSPPPSDYFMSSINILHNDVFHALAVLNPGKAYGPDGVSLIVLKNCACILPG</sequence>
<protein>
    <submittedName>
        <fullName evidence="1">Uncharacterized protein</fullName>
    </submittedName>
</protein>
<reference evidence="1 2" key="1">
    <citation type="submission" date="2019-05" db="EMBL/GenBank/DDBJ databases">
        <title>Another draft genome of Portunus trituberculatus and its Hox gene families provides insights of decapod evolution.</title>
        <authorList>
            <person name="Jeong J.-H."/>
            <person name="Song I."/>
            <person name="Kim S."/>
            <person name="Choi T."/>
            <person name="Kim D."/>
            <person name="Ryu S."/>
            <person name="Kim W."/>
        </authorList>
    </citation>
    <scope>NUCLEOTIDE SEQUENCE [LARGE SCALE GENOMIC DNA]</scope>
    <source>
        <tissue evidence="1">Muscle</tissue>
    </source>
</reference>
<organism evidence="1 2">
    <name type="scientific">Portunus trituberculatus</name>
    <name type="common">Swimming crab</name>
    <name type="synonym">Neptunus trituberculatus</name>
    <dbReference type="NCBI Taxonomy" id="210409"/>
    <lineage>
        <taxon>Eukaryota</taxon>
        <taxon>Metazoa</taxon>
        <taxon>Ecdysozoa</taxon>
        <taxon>Arthropoda</taxon>
        <taxon>Crustacea</taxon>
        <taxon>Multicrustacea</taxon>
        <taxon>Malacostraca</taxon>
        <taxon>Eumalacostraca</taxon>
        <taxon>Eucarida</taxon>
        <taxon>Decapoda</taxon>
        <taxon>Pleocyemata</taxon>
        <taxon>Brachyura</taxon>
        <taxon>Eubrachyura</taxon>
        <taxon>Portunoidea</taxon>
        <taxon>Portunidae</taxon>
        <taxon>Portuninae</taxon>
        <taxon>Portunus</taxon>
    </lineage>
</organism>
<dbReference type="AlphaFoldDB" id="A0A5B7CZI7"/>
<keyword evidence="2" id="KW-1185">Reference proteome</keyword>
<comment type="caution">
    <text evidence="1">The sequence shown here is derived from an EMBL/GenBank/DDBJ whole genome shotgun (WGS) entry which is preliminary data.</text>
</comment>
<proteinExistence type="predicted"/>